<evidence type="ECO:0000313" key="3">
    <source>
        <dbReference type="Proteomes" id="UP000314294"/>
    </source>
</evidence>
<dbReference type="AlphaFoldDB" id="A0A4Z2FB41"/>
<dbReference type="EMBL" id="SRLO01001374">
    <property type="protein sequence ID" value="TNN38399.1"/>
    <property type="molecule type" value="Genomic_DNA"/>
</dbReference>
<protein>
    <submittedName>
        <fullName evidence="2">Uncharacterized protein</fullName>
    </submittedName>
</protein>
<organism evidence="2 3">
    <name type="scientific">Liparis tanakae</name>
    <name type="common">Tanaka's snailfish</name>
    <dbReference type="NCBI Taxonomy" id="230148"/>
    <lineage>
        <taxon>Eukaryota</taxon>
        <taxon>Metazoa</taxon>
        <taxon>Chordata</taxon>
        <taxon>Craniata</taxon>
        <taxon>Vertebrata</taxon>
        <taxon>Euteleostomi</taxon>
        <taxon>Actinopterygii</taxon>
        <taxon>Neopterygii</taxon>
        <taxon>Teleostei</taxon>
        <taxon>Neoteleostei</taxon>
        <taxon>Acanthomorphata</taxon>
        <taxon>Eupercaria</taxon>
        <taxon>Perciformes</taxon>
        <taxon>Cottioidei</taxon>
        <taxon>Cottales</taxon>
        <taxon>Liparidae</taxon>
        <taxon>Liparis</taxon>
    </lineage>
</organism>
<evidence type="ECO:0000313" key="2">
    <source>
        <dbReference type="EMBL" id="TNN38399.1"/>
    </source>
</evidence>
<keyword evidence="3" id="KW-1185">Reference proteome</keyword>
<reference evidence="2 3" key="1">
    <citation type="submission" date="2019-03" db="EMBL/GenBank/DDBJ databases">
        <title>First draft genome of Liparis tanakae, snailfish: a comprehensive survey of snailfish specific genes.</title>
        <authorList>
            <person name="Kim W."/>
            <person name="Song I."/>
            <person name="Jeong J.-H."/>
            <person name="Kim D."/>
            <person name="Kim S."/>
            <person name="Ryu S."/>
            <person name="Song J.Y."/>
            <person name="Lee S.K."/>
        </authorList>
    </citation>
    <scope>NUCLEOTIDE SEQUENCE [LARGE SCALE GENOMIC DNA]</scope>
    <source>
        <tissue evidence="2">Muscle</tissue>
    </source>
</reference>
<name>A0A4Z2FB41_9TELE</name>
<feature type="region of interest" description="Disordered" evidence="1">
    <location>
        <begin position="40"/>
        <end position="82"/>
    </location>
</feature>
<gene>
    <name evidence="2" type="ORF">EYF80_051440</name>
</gene>
<dbReference type="Proteomes" id="UP000314294">
    <property type="component" value="Unassembled WGS sequence"/>
</dbReference>
<evidence type="ECO:0000256" key="1">
    <source>
        <dbReference type="SAM" id="MobiDB-lite"/>
    </source>
</evidence>
<comment type="caution">
    <text evidence="2">The sequence shown here is derived from an EMBL/GenBank/DDBJ whole genome shotgun (WGS) entry which is preliminary data.</text>
</comment>
<proteinExistence type="predicted"/>
<sequence>MTISGQRSTQCKAPTWLPDESQYESKLSRGRKFIFIANQMSPPFSTNPPSGPGPLTGAVGGSFRPAAAWPGEEEPGGNGSFPGVRRNVEKKFLEGVVAVLTGRWLDTKSLRARELLLCGLRGHPPPCSYTVTLRGRGHGSGCEGLR</sequence>
<accession>A0A4Z2FB41</accession>